<dbReference type="Proteomes" id="UP001234989">
    <property type="component" value="Chromosome 6"/>
</dbReference>
<dbReference type="AlphaFoldDB" id="A0AAF0TU23"/>
<protein>
    <submittedName>
        <fullName evidence="1">Uncharacterized protein</fullName>
    </submittedName>
</protein>
<keyword evidence="2" id="KW-1185">Reference proteome</keyword>
<evidence type="ECO:0000313" key="2">
    <source>
        <dbReference type="Proteomes" id="UP001234989"/>
    </source>
</evidence>
<gene>
    <name evidence="1" type="ORF">MTR67_026001</name>
</gene>
<dbReference type="PANTHER" id="PTHR36617">
    <property type="entry name" value="PROTEIN, PUTATIVE-RELATED"/>
    <property type="match status" value="1"/>
</dbReference>
<dbReference type="EMBL" id="CP133617">
    <property type="protein sequence ID" value="WMV32616.1"/>
    <property type="molecule type" value="Genomic_DNA"/>
</dbReference>
<reference evidence="1" key="1">
    <citation type="submission" date="2023-08" db="EMBL/GenBank/DDBJ databases">
        <title>A de novo genome assembly of Solanum verrucosum Schlechtendal, a Mexican diploid species geographically isolated from the other diploid A-genome species in potato relatives.</title>
        <authorList>
            <person name="Hosaka K."/>
        </authorList>
    </citation>
    <scope>NUCLEOTIDE SEQUENCE</scope>
    <source>
        <tissue evidence="1">Young leaves</tissue>
    </source>
</reference>
<feature type="non-terminal residue" evidence="1">
    <location>
        <position position="1"/>
    </location>
</feature>
<sequence>WITDEVTTGVFGCSVWKTIRRLWPSFASNISFKNGDGVKTDFWNEIWIGDRDLKTLFPNLFILSLQQMATVAQVWTPQGWDLILRRALNDWEISRVVGLLQVLNPFPGVTEGPDRPIWKLHNKGSFTVKSCYSCYWNMNHNRRMKMEWPWKLI</sequence>
<evidence type="ECO:0000313" key="1">
    <source>
        <dbReference type="EMBL" id="WMV32616.1"/>
    </source>
</evidence>
<proteinExistence type="predicted"/>
<name>A0AAF0TU23_SOLVR</name>
<accession>A0AAF0TU23</accession>
<dbReference type="PANTHER" id="PTHR36617:SF16">
    <property type="entry name" value="OS04G0516500 PROTEIN"/>
    <property type="match status" value="1"/>
</dbReference>
<organism evidence="1 2">
    <name type="scientific">Solanum verrucosum</name>
    <dbReference type="NCBI Taxonomy" id="315347"/>
    <lineage>
        <taxon>Eukaryota</taxon>
        <taxon>Viridiplantae</taxon>
        <taxon>Streptophyta</taxon>
        <taxon>Embryophyta</taxon>
        <taxon>Tracheophyta</taxon>
        <taxon>Spermatophyta</taxon>
        <taxon>Magnoliopsida</taxon>
        <taxon>eudicotyledons</taxon>
        <taxon>Gunneridae</taxon>
        <taxon>Pentapetalae</taxon>
        <taxon>asterids</taxon>
        <taxon>lamiids</taxon>
        <taxon>Solanales</taxon>
        <taxon>Solanaceae</taxon>
        <taxon>Solanoideae</taxon>
        <taxon>Solaneae</taxon>
        <taxon>Solanum</taxon>
    </lineage>
</organism>